<dbReference type="GO" id="GO:0016787">
    <property type="term" value="F:hydrolase activity"/>
    <property type="evidence" value="ECO:0007669"/>
    <property type="project" value="InterPro"/>
</dbReference>
<gene>
    <name evidence="2" type="ORF">METZ01_LOCUS491580</name>
</gene>
<dbReference type="Pfam" id="PF04909">
    <property type="entry name" value="Amidohydro_2"/>
    <property type="match status" value="1"/>
</dbReference>
<feature type="domain" description="Amidohydrolase-related" evidence="1">
    <location>
        <begin position="3"/>
        <end position="111"/>
    </location>
</feature>
<dbReference type="InterPro" id="IPR006680">
    <property type="entry name" value="Amidohydro-rel"/>
</dbReference>
<evidence type="ECO:0000259" key="1">
    <source>
        <dbReference type="Pfam" id="PF04909"/>
    </source>
</evidence>
<dbReference type="Gene3D" id="3.20.20.140">
    <property type="entry name" value="Metal-dependent hydrolases"/>
    <property type="match status" value="1"/>
</dbReference>
<proteinExistence type="predicted"/>
<feature type="non-terminal residue" evidence="2">
    <location>
        <position position="117"/>
    </location>
</feature>
<dbReference type="SUPFAM" id="SSF51556">
    <property type="entry name" value="Metallo-dependent hydrolases"/>
    <property type="match status" value="1"/>
</dbReference>
<dbReference type="InterPro" id="IPR032466">
    <property type="entry name" value="Metal_Hydrolase"/>
</dbReference>
<name>A0A383D2E9_9ZZZZ</name>
<evidence type="ECO:0000313" key="2">
    <source>
        <dbReference type="EMBL" id="SVE38726.1"/>
    </source>
</evidence>
<sequence length="117" mass="13749">MIVDSHTHAWEFWPYDPPVPDHEQRGLAENLLWEMDRVGVDQSVLVCARIDHNPGNNDYVADVVKRYPDRLIQFADVDCSWSDEYHTPGAADRLRQAAERYRLKGFTHYVKSDTEWF</sequence>
<protein>
    <recommendedName>
        <fullName evidence="1">Amidohydrolase-related domain-containing protein</fullName>
    </recommendedName>
</protein>
<organism evidence="2">
    <name type="scientific">marine metagenome</name>
    <dbReference type="NCBI Taxonomy" id="408172"/>
    <lineage>
        <taxon>unclassified sequences</taxon>
        <taxon>metagenomes</taxon>
        <taxon>ecological metagenomes</taxon>
    </lineage>
</organism>
<reference evidence="2" key="1">
    <citation type="submission" date="2018-05" db="EMBL/GenBank/DDBJ databases">
        <authorList>
            <person name="Lanie J.A."/>
            <person name="Ng W.-L."/>
            <person name="Kazmierczak K.M."/>
            <person name="Andrzejewski T.M."/>
            <person name="Davidsen T.M."/>
            <person name="Wayne K.J."/>
            <person name="Tettelin H."/>
            <person name="Glass J.I."/>
            <person name="Rusch D."/>
            <person name="Podicherti R."/>
            <person name="Tsui H.-C.T."/>
            <person name="Winkler M.E."/>
        </authorList>
    </citation>
    <scope>NUCLEOTIDE SEQUENCE</scope>
</reference>
<dbReference type="EMBL" id="UINC01213793">
    <property type="protein sequence ID" value="SVE38726.1"/>
    <property type="molecule type" value="Genomic_DNA"/>
</dbReference>
<dbReference type="AlphaFoldDB" id="A0A383D2E9"/>
<accession>A0A383D2E9</accession>